<dbReference type="CDD" id="cd02440">
    <property type="entry name" value="AdoMet_MTases"/>
    <property type="match status" value="1"/>
</dbReference>
<dbReference type="InterPro" id="IPR013216">
    <property type="entry name" value="Methyltransf_11"/>
</dbReference>
<dbReference type="Gene3D" id="1.25.40.10">
    <property type="entry name" value="Tetratricopeptide repeat domain"/>
    <property type="match status" value="1"/>
</dbReference>
<proteinExistence type="predicted"/>
<protein>
    <submittedName>
        <fullName evidence="5">Tetratricopeptide repeat protein</fullName>
    </submittedName>
</protein>
<evidence type="ECO:0000313" key="6">
    <source>
        <dbReference type="Proteomes" id="UP000521868"/>
    </source>
</evidence>
<dbReference type="PANTHER" id="PTHR44858">
    <property type="entry name" value="TETRATRICOPEPTIDE REPEAT PROTEIN 6"/>
    <property type="match status" value="1"/>
</dbReference>
<organism evidence="5 6">
    <name type="scientific">Ramlibacter lithotrophicus</name>
    <dbReference type="NCBI Taxonomy" id="2606681"/>
    <lineage>
        <taxon>Bacteria</taxon>
        <taxon>Pseudomonadati</taxon>
        <taxon>Pseudomonadota</taxon>
        <taxon>Betaproteobacteria</taxon>
        <taxon>Burkholderiales</taxon>
        <taxon>Comamonadaceae</taxon>
        <taxon>Ramlibacter</taxon>
    </lineage>
</organism>
<accession>A0A7X6I887</accession>
<dbReference type="SUPFAM" id="SSF48452">
    <property type="entry name" value="TPR-like"/>
    <property type="match status" value="1"/>
</dbReference>
<comment type="caution">
    <text evidence="5">The sequence shown here is derived from an EMBL/GenBank/DDBJ whole genome shotgun (WGS) entry which is preliminary data.</text>
</comment>
<reference evidence="5 6" key="1">
    <citation type="journal article" date="2020" name="Nature">
        <title>Bacterial chemolithoautotrophy via manganese oxidation.</title>
        <authorList>
            <person name="Yu H."/>
            <person name="Leadbetter J.R."/>
        </authorList>
    </citation>
    <scope>NUCLEOTIDE SEQUENCE [LARGE SCALE GENOMIC DNA]</scope>
    <source>
        <strain evidence="5 6">RBP-1</strain>
    </source>
</reference>
<evidence type="ECO:0000259" key="4">
    <source>
        <dbReference type="Pfam" id="PF08241"/>
    </source>
</evidence>
<dbReference type="InterPro" id="IPR011990">
    <property type="entry name" value="TPR-like_helical_dom_sf"/>
</dbReference>
<dbReference type="Gene3D" id="3.40.50.150">
    <property type="entry name" value="Vaccinia Virus protein VP39"/>
    <property type="match status" value="1"/>
</dbReference>
<dbReference type="InterPro" id="IPR019734">
    <property type="entry name" value="TPR_rpt"/>
</dbReference>
<dbReference type="PROSITE" id="PS50005">
    <property type="entry name" value="TPR"/>
    <property type="match status" value="3"/>
</dbReference>
<gene>
    <name evidence="5" type="ORF">RAMLITH_20410</name>
</gene>
<feature type="repeat" description="TPR" evidence="3">
    <location>
        <begin position="54"/>
        <end position="87"/>
    </location>
</feature>
<evidence type="ECO:0000256" key="3">
    <source>
        <dbReference type="PROSITE-ProRule" id="PRU00339"/>
    </source>
</evidence>
<keyword evidence="6" id="KW-1185">Reference proteome</keyword>
<dbReference type="EMBL" id="VTOX01000009">
    <property type="protein sequence ID" value="NKE68183.1"/>
    <property type="molecule type" value="Genomic_DNA"/>
</dbReference>
<dbReference type="SUPFAM" id="SSF53335">
    <property type="entry name" value="S-adenosyl-L-methionine-dependent methyltransferases"/>
    <property type="match status" value="1"/>
</dbReference>
<feature type="domain" description="Methyltransferase type 11" evidence="4">
    <location>
        <begin position="219"/>
        <end position="311"/>
    </location>
</feature>
<dbReference type="AlphaFoldDB" id="A0A7X6I887"/>
<dbReference type="InterPro" id="IPR029063">
    <property type="entry name" value="SAM-dependent_MTases_sf"/>
</dbReference>
<dbReference type="Pfam" id="PF08241">
    <property type="entry name" value="Methyltransf_11"/>
    <property type="match status" value="1"/>
</dbReference>
<feature type="repeat" description="TPR" evidence="3">
    <location>
        <begin position="20"/>
        <end position="53"/>
    </location>
</feature>
<evidence type="ECO:0000256" key="2">
    <source>
        <dbReference type="ARBA" id="ARBA00022803"/>
    </source>
</evidence>
<keyword evidence="1" id="KW-0677">Repeat</keyword>
<dbReference type="Pfam" id="PF13432">
    <property type="entry name" value="TPR_16"/>
    <property type="match status" value="2"/>
</dbReference>
<evidence type="ECO:0000313" key="5">
    <source>
        <dbReference type="EMBL" id="NKE68183.1"/>
    </source>
</evidence>
<keyword evidence="2 3" id="KW-0802">TPR repeat</keyword>
<name>A0A7X6I887_9BURK</name>
<dbReference type="PANTHER" id="PTHR44858:SF1">
    <property type="entry name" value="UDP-N-ACETYLGLUCOSAMINE--PEPTIDE N-ACETYLGLUCOSAMINYLTRANSFERASE SPINDLY-RELATED"/>
    <property type="match status" value="1"/>
</dbReference>
<evidence type="ECO:0000256" key="1">
    <source>
        <dbReference type="ARBA" id="ARBA00022737"/>
    </source>
</evidence>
<dbReference type="GO" id="GO:0008757">
    <property type="term" value="F:S-adenosylmethionine-dependent methyltransferase activity"/>
    <property type="evidence" value="ECO:0007669"/>
    <property type="project" value="InterPro"/>
</dbReference>
<dbReference type="SMART" id="SM00028">
    <property type="entry name" value="TPR"/>
    <property type="match status" value="4"/>
</dbReference>
<dbReference type="Proteomes" id="UP000521868">
    <property type="component" value="Unassembled WGS sequence"/>
</dbReference>
<feature type="repeat" description="TPR" evidence="3">
    <location>
        <begin position="88"/>
        <end position="121"/>
    </location>
</feature>
<sequence length="374" mass="39544">MIKLRRAADGGTMGGNFERARDFFMRGVAHYEAGDFAAAEREFAAALALVPGRASALTNLGAVRLKLGRPAEAAALLEEALAQEPGNAEALRQRAAALAELGQLEAALASIDAALQAQPASGPAWTLRGSLLRSLGRVAEAAAAYRAAAANGDDSALNRYFLASLGEGATPANAPREYVEALFDGYSQDFDAHLVQVLHYRAPERLVQGLRGARAAAALDLGCGTGLCGPLLRPLAERLDGVDLSARMVERARAGGAYDDVVQADIADYLRTTQRRYDLVVAADVFIYVGALEQVFQGAARVIPPGGRFCFSVELAGAGQELVLQPSLRYAHSAGYIHKLAKQSGFEISATSEAPIREDQGLPIPGLFAWLARQ</sequence>
<dbReference type="InterPro" id="IPR050498">
    <property type="entry name" value="Ycf3"/>
</dbReference>